<evidence type="ECO:0000313" key="2">
    <source>
        <dbReference type="EMBL" id="KAJ8900771.1"/>
    </source>
</evidence>
<sequence length="259" mass="29283">MASCPLAIANFDAGSVESRSRGVNHDIGGAEVGGVSVLASALQRGQRCLYRADSIRQRGVREGSGLRWRRRADSSRRYFGGPLASDEIVETAAVMEWRRRGWEDGWKAGWKRGWQEWKSREDVDVDEWEEDEDVLVLSPEWAERFAKTEKRRAKDRARKRASQFKSPKGKHRRKSGNDSVAEDGEIDEEADSNEDEEQAFEDILPILDSAKHRDQLRIQQYGPDAAKAVADLEGAMNASFQAEKNHRGAVYWPVLPLSI</sequence>
<evidence type="ECO:0008006" key="4">
    <source>
        <dbReference type="Google" id="ProtNLM"/>
    </source>
</evidence>
<dbReference type="EMBL" id="JAMWBK010000013">
    <property type="protein sequence ID" value="KAJ8900771.1"/>
    <property type="molecule type" value="Genomic_DNA"/>
</dbReference>
<feature type="compositionally biased region" description="Acidic residues" evidence="1">
    <location>
        <begin position="180"/>
        <end position="197"/>
    </location>
</feature>
<gene>
    <name evidence="2" type="ORF">NDN08_000072</name>
</gene>
<evidence type="ECO:0000313" key="3">
    <source>
        <dbReference type="Proteomes" id="UP001157974"/>
    </source>
</evidence>
<feature type="region of interest" description="Disordered" evidence="1">
    <location>
        <begin position="152"/>
        <end position="197"/>
    </location>
</feature>
<keyword evidence="3" id="KW-1185">Reference proteome</keyword>
<feature type="compositionally biased region" description="Basic residues" evidence="1">
    <location>
        <begin position="152"/>
        <end position="174"/>
    </location>
</feature>
<dbReference type="Proteomes" id="UP001157974">
    <property type="component" value="Unassembled WGS sequence"/>
</dbReference>
<comment type="caution">
    <text evidence="2">The sequence shown here is derived from an EMBL/GenBank/DDBJ whole genome shotgun (WGS) entry which is preliminary data.</text>
</comment>
<name>A0AAV8UEA2_9RHOD</name>
<protein>
    <recommendedName>
        <fullName evidence="4">Ribosome biogenesis regulatory protein</fullName>
    </recommendedName>
</protein>
<organism evidence="2 3">
    <name type="scientific">Rhodosorus marinus</name>
    <dbReference type="NCBI Taxonomy" id="101924"/>
    <lineage>
        <taxon>Eukaryota</taxon>
        <taxon>Rhodophyta</taxon>
        <taxon>Stylonematophyceae</taxon>
        <taxon>Stylonematales</taxon>
        <taxon>Stylonemataceae</taxon>
        <taxon>Rhodosorus</taxon>
    </lineage>
</organism>
<dbReference type="AlphaFoldDB" id="A0AAV8UEA2"/>
<reference evidence="2 3" key="1">
    <citation type="journal article" date="2023" name="Nat. Commun.">
        <title>Origin of minicircular mitochondrial genomes in red algae.</title>
        <authorList>
            <person name="Lee Y."/>
            <person name="Cho C.H."/>
            <person name="Lee Y.M."/>
            <person name="Park S.I."/>
            <person name="Yang J.H."/>
            <person name="West J.A."/>
            <person name="Bhattacharya D."/>
            <person name="Yoon H.S."/>
        </authorList>
    </citation>
    <scope>NUCLEOTIDE SEQUENCE [LARGE SCALE GENOMIC DNA]</scope>
    <source>
        <strain evidence="2 3">CCMP1338</strain>
        <tissue evidence="2">Whole cell</tissue>
    </source>
</reference>
<evidence type="ECO:0000256" key="1">
    <source>
        <dbReference type="SAM" id="MobiDB-lite"/>
    </source>
</evidence>
<proteinExistence type="predicted"/>
<accession>A0AAV8UEA2</accession>